<accession>A0A934W4X7</accession>
<comment type="cofactor">
    <cofactor evidence="1">
        <name>FAD</name>
        <dbReference type="ChEBI" id="CHEBI:57692"/>
    </cofactor>
</comment>
<name>A0A934W4X7_9BURK</name>
<dbReference type="Proteomes" id="UP000622890">
    <property type="component" value="Unassembled WGS sequence"/>
</dbReference>
<keyword evidence="3" id="KW-0274">FAD</keyword>
<evidence type="ECO:0000259" key="4">
    <source>
        <dbReference type="Pfam" id="PF01494"/>
    </source>
</evidence>
<dbReference type="AlphaFoldDB" id="A0A934W4X7"/>
<dbReference type="InterPro" id="IPR002938">
    <property type="entry name" value="FAD-bd"/>
</dbReference>
<sequence length="594" mass="66596">MAATGTKNNDVPVLIVGAGPVGLALAGDLGWRGIRTILVEKSDGAIRQAKMDMVGIRSMEYCRRWGIVPWVEGAGYNRDYPQDCAWVTNLNGHEFGREFFPAPRAEKCPPQSPQKRERCPQNFFDPVLRRFAERSGLCTLRYETELIDFTEHDDKVVATLRDLRSGKEETVVTAYMVGTDGGASTVRRKLDIPMDGPEALTYTTNVIFRCDGLEKLHRMRPAYRYIFIGLEGTWATLVAINGRDQWRFSLVGDSERRAYSEQELHAAIVRAVGREFDFEILSILPWVRRQQVARRYGAKRVFLAGDAAHLTSPTGGFGMNTGIQDAVNLAWKLAARIEGWGGEHLLGSYESEQRPVGLRNVAEATDNLNRMLNPRVAQPPKELFEDSPEGDRARKEFGDRYTETMKREWFSIGIHLGYMYEHSPIIVPDGTPQPPDTVQTYQPTARPGSRAPHVWLAERKSTLDLFGREFVLLRFGEDAPSGEGFVSAAQRRGLPLRVETILDAGARDIYERRLVLVRPDGQSAWRGDREPGDVLRVIDVVRGAAGEGGLAAADHDRAVREHFLLPSLGKWNVWLRASLPASCHPRLGLFRDGM</sequence>
<dbReference type="Pfam" id="PF21274">
    <property type="entry name" value="Rng_hyd_C"/>
    <property type="match status" value="1"/>
</dbReference>
<evidence type="ECO:0000256" key="3">
    <source>
        <dbReference type="ARBA" id="ARBA00022827"/>
    </source>
</evidence>
<dbReference type="Gene3D" id="3.30.9.10">
    <property type="entry name" value="D-Amino Acid Oxidase, subunit A, domain 2"/>
    <property type="match status" value="1"/>
</dbReference>
<dbReference type="InterPro" id="IPR036188">
    <property type="entry name" value="FAD/NAD-bd_sf"/>
</dbReference>
<gene>
    <name evidence="5" type="ORF">JJB74_30775</name>
</gene>
<dbReference type="Gene3D" id="3.40.30.120">
    <property type="match status" value="1"/>
</dbReference>
<dbReference type="PRINTS" id="PR00420">
    <property type="entry name" value="RNGMNOXGNASE"/>
</dbReference>
<organism evidence="5 6">
    <name type="scientific">Noviherbaspirillum pedocola</name>
    <dbReference type="NCBI Taxonomy" id="2801341"/>
    <lineage>
        <taxon>Bacteria</taxon>
        <taxon>Pseudomonadati</taxon>
        <taxon>Pseudomonadota</taxon>
        <taxon>Betaproteobacteria</taxon>
        <taxon>Burkholderiales</taxon>
        <taxon>Oxalobacteraceae</taxon>
        <taxon>Noviherbaspirillum</taxon>
    </lineage>
</organism>
<dbReference type="NCBIfam" id="NF004780">
    <property type="entry name" value="PRK06126.1"/>
    <property type="match status" value="1"/>
</dbReference>
<proteinExistence type="predicted"/>
<dbReference type="GO" id="GO:0016709">
    <property type="term" value="F:oxidoreductase activity, acting on paired donors, with incorporation or reduction of molecular oxygen, NAD(P)H as one donor, and incorporation of one atom of oxygen"/>
    <property type="evidence" value="ECO:0007669"/>
    <property type="project" value="UniProtKB-ARBA"/>
</dbReference>
<dbReference type="RefSeq" id="WP_200598387.1">
    <property type="nucleotide sequence ID" value="NZ_JAEPBG010000034.1"/>
</dbReference>
<protein>
    <submittedName>
        <fullName evidence="5">FAD-dependent oxidoreductase</fullName>
    </submittedName>
</protein>
<evidence type="ECO:0000256" key="2">
    <source>
        <dbReference type="ARBA" id="ARBA00022630"/>
    </source>
</evidence>
<dbReference type="InterPro" id="IPR050641">
    <property type="entry name" value="RIFMO-like"/>
</dbReference>
<evidence type="ECO:0000313" key="6">
    <source>
        <dbReference type="Proteomes" id="UP000622890"/>
    </source>
</evidence>
<dbReference type="PANTHER" id="PTHR43004:SF19">
    <property type="entry name" value="BINDING MONOOXYGENASE, PUTATIVE (JCVI)-RELATED"/>
    <property type="match status" value="1"/>
</dbReference>
<dbReference type="PANTHER" id="PTHR43004">
    <property type="entry name" value="TRK SYSTEM POTASSIUM UPTAKE PROTEIN"/>
    <property type="match status" value="1"/>
</dbReference>
<dbReference type="Pfam" id="PF01494">
    <property type="entry name" value="FAD_binding_3"/>
    <property type="match status" value="1"/>
</dbReference>
<feature type="domain" description="FAD-binding" evidence="4">
    <location>
        <begin position="10"/>
        <end position="362"/>
    </location>
</feature>
<keyword evidence="6" id="KW-1185">Reference proteome</keyword>
<keyword evidence="2" id="KW-0285">Flavoprotein</keyword>
<dbReference type="Gene3D" id="3.50.50.60">
    <property type="entry name" value="FAD/NAD(P)-binding domain"/>
    <property type="match status" value="1"/>
</dbReference>
<dbReference type="SUPFAM" id="SSF51905">
    <property type="entry name" value="FAD/NAD(P)-binding domain"/>
    <property type="match status" value="1"/>
</dbReference>
<evidence type="ECO:0000256" key="1">
    <source>
        <dbReference type="ARBA" id="ARBA00001974"/>
    </source>
</evidence>
<evidence type="ECO:0000313" key="5">
    <source>
        <dbReference type="EMBL" id="MBK4739016.1"/>
    </source>
</evidence>
<comment type="caution">
    <text evidence="5">The sequence shown here is derived from an EMBL/GenBank/DDBJ whole genome shotgun (WGS) entry which is preliminary data.</text>
</comment>
<dbReference type="GO" id="GO:0071949">
    <property type="term" value="F:FAD binding"/>
    <property type="evidence" value="ECO:0007669"/>
    <property type="project" value="InterPro"/>
</dbReference>
<dbReference type="EMBL" id="JAEPBG010000034">
    <property type="protein sequence ID" value="MBK4739016.1"/>
    <property type="molecule type" value="Genomic_DNA"/>
</dbReference>
<reference evidence="5" key="1">
    <citation type="submission" date="2021-01" db="EMBL/GenBank/DDBJ databases">
        <title>Genome sequence of strain Noviherbaspirillum sp. DKR-6.</title>
        <authorList>
            <person name="Chaudhary D.K."/>
        </authorList>
    </citation>
    <scope>NUCLEOTIDE SEQUENCE</scope>
    <source>
        <strain evidence="5">DKR-6</strain>
    </source>
</reference>